<comment type="caution">
    <text evidence="1">The sequence shown here is derived from an EMBL/GenBank/DDBJ whole genome shotgun (WGS) entry which is preliminary data.</text>
</comment>
<proteinExistence type="predicted"/>
<gene>
    <name evidence="1" type="ORF">CCMP2556_LOCUS2233</name>
</gene>
<evidence type="ECO:0000313" key="1">
    <source>
        <dbReference type="EMBL" id="CAK8990884.1"/>
    </source>
</evidence>
<sequence>MFYQWVSDNLNVAGQAVQEYWSHCEGLEFFSRLNLKKEDYATCIPVYWHMDGVKVYKNQKAWIYSFCSATRKGLSTETKLVFTLVRDTIVQKHSTHDEIAKRIGYCMSVLETGRFPHVDEYGRPFPQSSAQASRAGSCYAGGWTARFAGFKADWEGRVVAHKFERNYSAHNICEKCSATRANFGNFNDDAAYMGTRRSFDEYVHSCSARRLSAWVNVRGWCPDRNLEGVAMVAIASCLCEDLEEKDPHQTLAQLEKRMGEELWNSYKSWCAAHRKTPCSHRFNLARLGREQWNAFPEMGSTYKGAVIKDMIYWSAAYLWQQQGTTPGSNLRCHAMHALATFQKKIDENPGFFNRRVARETANYARVFLLFYQRLAADDRAKFGEVRRCYKLTPKFHCMVNLAEYIEHSCRNPRFEHCYAEEDLTRQIGRVASATHPRTMDYTTLHRYRALLQLTGVFRSQAAGGPRR</sequence>
<organism evidence="1 2">
    <name type="scientific">Durusdinium trenchii</name>
    <dbReference type="NCBI Taxonomy" id="1381693"/>
    <lineage>
        <taxon>Eukaryota</taxon>
        <taxon>Sar</taxon>
        <taxon>Alveolata</taxon>
        <taxon>Dinophyceae</taxon>
        <taxon>Suessiales</taxon>
        <taxon>Symbiodiniaceae</taxon>
        <taxon>Durusdinium</taxon>
    </lineage>
</organism>
<reference evidence="1 2" key="1">
    <citation type="submission" date="2024-02" db="EMBL/GenBank/DDBJ databases">
        <authorList>
            <person name="Chen Y."/>
            <person name="Shah S."/>
            <person name="Dougan E. K."/>
            <person name="Thang M."/>
            <person name="Chan C."/>
        </authorList>
    </citation>
    <scope>NUCLEOTIDE SEQUENCE [LARGE SCALE GENOMIC DNA]</scope>
</reference>
<name>A0ABP0HKY3_9DINO</name>
<protein>
    <submittedName>
        <fullName evidence="1">Uncharacterized protein</fullName>
    </submittedName>
</protein>
<keyword evidence="2" id="KW-1185">Reference proteome</keyword>
<dbReference type="Proteomes" id="UP001642484">
    <property type="component" value="Unassembled WGS sequence"/>
</dbReference>
<evidence type="ECO:0000313" key="2">
    <source>
        <dbReference type="Proteomes" id="UP001642484"/>
    </source>
</evidence>
<dbReference type="EMBL" id="CAXAMN010000814">
    <property type="protein sequence ID" value="CAK8990884.1"/>
    <property type="molecule type" value="Genomic_DNA"/>
</dbReference>
<accession>A0ABP0HKY3</accession>